<proteinExistence type="predicted"/>
<dbReference type="InterPro" id="IPR057705">
    <property type="entry name" value="DUF7945"/>
</dbReference>
<protein>
    <submittedName>
        <fullName evidence="1">Uncharacterized protein</fullName>
    </submittedName>
</protein>
<dbReference type="Pfam" id="PF25656">
    <property type="entry name" value="DUF7945"/>
    <property type="match status" value="1"/>
</dbReference>
<dbReference type="Proteomes" id="UP000292027">
    <property type="component" value="Unassembled WGS sequence"/>
</dbReference>
<evidence type="ECO:0000313" key="2">
    <source>
        <dbReference type="Proteomes" id="UP000292027"/>
    </source>
</evidence>
<comment type="caution">
    <text evidence="1">The sequence shown here is derived from an EMBL/GenBank/DDBJ whole genome shotgun (WGS) entry which is preliminary data.</text>
</comment>
<dbReference type="NCBIfam" id="NF047838">
    <property type="entry name" value="SCO4402_fam"/>
    <property type="match status" value="1"/>
</dbReference>
<gene>
    <name evidence="1" type="ORF">EV645_0983</name>
</gene>
<dbReference type="AlphaFoldDB" id="A0A4Q7X6X0"/>
<dbReference type="RefSeq" id="WP_130440140.1">
    <property type="nucleotide sequence ID" value="NZ_SHKR01000011.1"/>
</dbReference>
<name>A0A4Q7X6X0_9ACTN</name>
<dbReference type="OrthoDB" id="8454954at2"/>
<accession>A0A4Q7X6X0</accession>
<reference evidence="1 2" key="1">
    <citation type="journal article" date="2015" name="Stand. Genomic Sci.">
        <title>Genomic Encyclopedia of Bacterial and Archaeal Type Strains, Phase III: the genomes of soil and plant-associated and newly described type strains.</title>
        <authorList>
            <person name="Whitman W.B."/>
            <person name="Woyke T."/>
            <person name="Klenk H.P."/>
            <person name="Zhou Y."/>
            <person name="Lilburn T.G."/>
            <person name="Beck B.J."/>
            <person name="De Vos P."/>
            <person name="Vandamme P."/>
            <person name="Eisen J.A."/>
            <person name="Garrity G."/>
            <person name="Hugenholtz P."/>
            <person name="Kyrpides N.C."/>
        </authorList>
    </citation>
    <scope>NUCLEOTIDE SEQUENCE [LARGE SCALE GENOMIC DNA]</scope>
    <source>
        <strain evidence="1 2">VKM Ac-2540</strain>
    </source>
</reference>
<keyword evidence="2" id="KW-1185">Reference proteome</keyword>
<dbReference type="EMBL" id="SHKR01000011">
    <property type="protein sequence ID" value="RZU18784.1"/>
    <property type="molecule type" value="Genomic_DNA"/>
</dbReference>
<evidence type="ECO:0000313" key="1">
    <source>
        <dbReference type="EMBL" id="RZU18784.1"/>
    </source>
</evidence>
<sequence length="155" mass="17118">MDVVRFQRMRRDVLDSLAVLSDAEYQERAWIRGEGFLPGQYDDFDYHVHVLYDDTAVLPDPADSIGTVLVPGDEIGRLRTLGRLLDALLAEHGDVGASVFMADPRWPEVGRSAALALAAMIRSWASSGRDANSSLCPDRQFTRVSNICRGAALVR</sequence>
<organism evidence="1 2">
    <name type="scientific">Kribbella rubisoli</name>
    <dbReference type="NCBI Taxonomy" id="3075929"/>
    <lineage>
        <taxon>Bacteria</taxon>
        <taxon>Bacillati</taxon>
        <taxon>Actinomycetota</taxon>
        <taxon>Actinomycetes</taxon>
        <taxon>Propionibacteriales</taxon>
        <taxon>Kribbellaceae</taxon>
        <taxon>Kribbella</taxon>
    </lineage>
</organism>